<protein>
    <recommendedName>
        <fullName evidence="5">RRP15-like protein</fullName>
    </recommendedName>
</protein>
<name>A0ABD3PSC2_9STRA</name>
<feature type="compositionally biased region" description="Polar residues" evidence="2">
    <location>
        <begin position="159"/>
        <end position="179"/>
    </location>
</feature>
<dbReference type="PANTHER" id="PTHR13245">
    <property type="entry name" value="RRP15-LIKE PROTEIN"/>
    <property type="match status" value="1"/>
</dbReference>
<dbReference type="PANTHER" id="PTHR13245:SF14">
    <property type="entry name" value="RRP15-LIKE PROTEIN"/>
    <property type="match status" value="1"/>
</dbReference>
<feature type="compositionally biased region" description="Basic and acidic residues" evidence="2">
    <location>
        <begin position="44"/>
        <end position="61"/>
    </location>
</feature>
<feature type="region of interest" description="Disordered" evidence="2">
    <location>
        <begin position="1"/>
        <end position="138"/>
    </location>
</feature>
<feature type="compositionally biased region" description="Acidic residues" evidence="2">
    <location>
        <begin position="358"/>
        <end position="369"/>
    </location>
</feature>
<evidence type="ECO:0000313" key="4">
    <source>
        <dbReference type="Proteomes" id="UP001530400"/>
    </source>
</evidence>
<evidence type="ECO:0000256" key="1">
    <source>
        <dbReference type="ARBA" id="ARBA00007462"/>
    </source>
</evidence>
<gene>
    <name evidence="3" type="ORF">ACHAWO_001336</name>
</gene>
<comment type="similarity">
    <text evidence="1">Belongs to the RRP15 family.</text>
</comment>
<feature type="region of interest" description="Disordered" evidence="2">
    <location>
        <begin position="355"/>
        <end position="378"/>
    </location>
</feature>
<accession>A0ABD3PSC2</accession>
<organism evidence="3 4">
    <name type="scientific">Cyclotella atomus</name>
    <dbReference type="NCBI Taxonomy" id="382360"/>
    <lineage>
        <taxon>Eukaryota</taxon>
        <taxon>Sar</taxon>
        <taxon>Stramenopiles</taxon>
        <taxon>Ochrophyta</taxon>
        <taxon>Bacillariophyta</taxon>
        <taxon>Coscinodiscophyceae</taxon>
        <taxon>Thalassiosirophycidae</taxon>
        <taxon>Stephanodiscales</taxon>
        <taxon>Stephanodiscaceae</taxon>
        <taxon>Cyclotella</taxon>
    </lineage>
</organism>
<feature type="compositionally biased region" description="Polar residues" evidence="2">
    <location>
        <begin position="98"/>
        <end position="111"/>
    </location>
</feature>
<dbReference type="EMBL" id="JALLPJ020000506">
    <property type="protein sequence ID" value="KAL3790261.1"/>
    <property type="molecule type" value="Genomic_DNA"/>
</dbReference>
<reference evidence="3 4" key="1">
    <citation type="submission" date="2024-10" db="EMBL/GenBank/DDBJ databases">
        <title>Updated reference genomes for cyclostephanoid diatoms.</title>
        <authorList>
            <person name="Roberts W.R."/>
            <person name="Alverson A.J."/>
        </authorList>
    </citation>
    <scope>NUCLEOTIDE SEQUENCE [LARGE SCALE GENOMIC DNA]</scope>
    <source>
        <strain evidence="3 4">AJA010-31</strain>
    </source>
</reference>
<keyword evidence="4" id="KW-1185">Reference proteome</keyword>
<feature type="compositionally biased region" description="Acidic residues" evidence="2">
    <location>
        <begin position="112"/>
        <end position="128"/>
    </location>
</feature>
<proteinExistence type="inferred from homology"/>
<dbReference type="Proteomes" id="UP001530400">
    <property type="component" value="Unassembled WGS sequence"/>
</dbReference>
<dbReference type="InterPro" id="IPR012459">
    <property type="entry name" value="Rrp15"/>
</dbReference>
<feature type="compositionally biased region" description="Acidic residues" evidence="2">
    <location>
        <begin position="78"/>
        <end position="91"/>
    </location>
</feature>
<comment type="caution">
    <text evidence="3">The sequence shown here is derived from an EMBL/GenBank/DDBJ whole genome shotgun (WGS) entry which is preliminary data.</text>
</comment>
<evidence type="ECO:0000256" key="2">
    <source>
        <dbReference type="SAM" id="MobiDB-lite"/>
    </source>
</evidence>
<dbReference type="AlphaFoldDB" id="A0ABD3PSC2"/>
<sequence>MVRHHVKKKKNAPKNKHAADKEQLEAELENLDRFAGSSDEESDGEHHVLSNRAEHGAVDMRSDEEESDEGGIHHDDKDDGDSDDGIVEEDMKEAAAEPSTNNPSHGGQSSSDESDNDYQDDQMESGDDNFDRGDTKAAGMSNAMARILGGAALLEPKKTTNTNVVLSKTTTPLQRLQQKIKSEDAALRQKRRDRRSENLSAMRLPLAPTAGMSADKLKKQRKNATQSENELAANAKDIAAEIESERTHRRIATRGVVALFNAISKHRAQVAAEAAAKEEEKKRIREEGGIKRKIVSQVESSKHGFLDMIKSAAANDKDVKGDEKVEKIERSGKKGVGWSALKDDFMMNSKLKDWDKELSDDDDEEEEDFIPAMKRVKA</sequence>
<evidence type="ECO:0000313" key="3">
    <source>
        <dbReference type="EMBL" id="KAL3790261.1"/>
    </source>
</evidence>
<feature type="region of interest" description="Disordered" evidence="2">
    <location>
        <begin position="152"/>
        <end position="230"/>
    </location>
</feature>
<feature type="compositionally biased region" description="Basic residues" evidence="2">
    <location>
        <begin position="1"/>
        <end position="16"/>
    </location>
</feature>
<evidence type="ECO:0008006" key="5">
    <source>
        <dbReference type="Google" id="ProtNLM"/>
    </source>
</evidence>
<dbReference type="Pfam" id="PF07890">
    <property type="entry name" value="Rrp15p"/>
    <property type="match status" value="1"/>
</dbReference>